<dbReference type="AlphaFoldDB" id="A0A674HES2"/>
<organism evidence="2 3">
    <name type="scientific">Taeniopygia guttata</name>
    <name type="common">Zebra finch</name>
    <name type="synonym">Poephila guttata</name>
    <dbReference type="NCBI Taxonomy" id="59729"/>
    <lineage>
        <taxon>Eukaryota</taxon>
        <taxon>Metazoa</taxon>
        <taxon>Chordata</taxon>
        <taxon>Craniata</taxon>
        <taxon>Vertebrata</taxon>
        <taxon>Euteleostomi</taxon>
        <taxon>Archelosauria</taxon>
        <taxon>Archosauria</taxon>
        <taxon>Dinosauria</taxon>
        <taxon>Saurischia</taxon>
        <taxon>Theropoda</taxon>
        <taxon>Coelurosauria</taxon>
        <taxon>Aves</taxon>
        <taxon>Neognathae</taxon>
        <taxon>Neoaves</taxon>
        <taxon>Telluraves</taxon>
        <taxon>Australaves</taxon>
        <taxon>Passeriformes</taxon>
        <taxon>Passeroidea</taxon>
        <taxon>Estrildidae</taxon>
        <taxon>Estrildinae</taxon>
        <taxon>Taeniopygia</taxon>
    </lineage>
</organism>
<name>A0A674HES2_TAEGU</name>
<evidence type="ECO:0000256" key="1">
    <source>
        <dbReference type="SAM" id="MobiDB-lite"/>
    </source>
</evidence>
<protein>
    <submittedName>
        <fullName evidence="2">Uncharacterized protein</fullName>
    </submittedName>
</protein>
<reference evidence="2 3" key="1">
    <citation type="journal article" date="2010" name="Nature">
        <title>The genome of a songbird.</title>
        <authorList>
            <person name="Warren W.C."/>
            <person name="Clayton D.F."/>
            <person name="Ellegren H."/>
            <person name="Arnold A.P."/>
            <person name="Hillier L.W."/>
            <person name="Kunstner A."/>
            <person name="Searle S."/>
            <person name="White S."/>
            <person name="Vilella A.J."/>
            <person name="Fairley S."/>
            <person name="Heger A."/>
            <person name="Kong L."/>
            <person name="Ponting C.P."/>
            <person name="Jarvis E.D."/>
            <person name="Mello C.V."/>
            <person name="Minx P."/>
            <person name="Lovell P."/>
            <person name="Velho T.A."/>
            <person name="Ferris M."/>
            <person name="Balakrishnan C.N."/>
            <person name="Sinha S."/>
            <person name="Blatti C."/>
            <person name="London S.E."/>
            <person name="Li Y."/>
            <person name="Lin Y.C."/>
            <person name="George J."/>
            <person name="Sweedler J."/>
            <person name="Southey B."/>
            <person name="Gunaratne P."/>
            <person name="Watson M."/>
            <person name="Nam K."/>
            <person name="Backstrom N."/>
            <person name="Smeds L."/>
            <person name="Nabholz B."/>
            <person name="Itoh Y."/>
            <person name="Whitney O."/>
            <person name="Pfenning A.R."/>
            <person name="Howard J."/>
            <person name="Volker M."/>
            <person name="Skinner B.M."/>
            <person name="Griffin D.K."/>
            <person name="Ye L."/>
            <person name="McLaren W.M."/>
            <person name="Flicek P."/>
            <person name="Quesada V."/>
            <person name="Velasco G."/>
            <person name="Lopez-Otin C."/>
            <person name="Puente X.S."/>
            <person name="Olender T."/>
            <person name="Lancet D."/>
            <person name="Smit A.F."/>
            <person name="Hubley R."/>
            <person name="Konkel M.K."/>
            <person name="Walker J.A."/>
            <person name="Batzer M.A."/>
            <person name="Gu W."/>
            <person name="Pollock D.D."/>
            <person name="Chen L."/>
            <person name="Cheng Z."/>
            <person name="Eichler E.E."/>
            <person name="Stapley J."/>
            <person name="Slate J."/>
            <person name="Ekblom R."/>
            <person name="Birkhead T."/>
            <person name="Burke T."/>
            <person name="Burt D."/>
            <person name="Scharff C."/>
            <person name="Adam I."/>
            <person name="Richard H."/>
            <person name="Sultan M."/>
            <person name="Soldatov A."/>
            <person name="Lehrach H."/>
            <person name="Edwards S.V."/>
            <person name="Yang S.P."/>
            <person name="Li X."/>
            <person name="Graves T."/>
            <person name="Fulton L."/>
            <person name="Nelson J."/>
            <person name="Chinwalla A."/>
            <person name="Hou S."/>
            <person name="Mardis E.R."/>
            <person name="Wilson R.K."/>
        </authorList>
    </citation>
    <scope>NUCLEOTIDE SEQUENCE [LARGE SCALE GENOMIC DNA]</scope>
</reference>
<dbReference type="Ensembl" id="ENSTGUT00000033768.1">
    <property type="protein sequence ID" value="ENSTGUP00000033068.1"/>
    <property type="gene ID" value="ENSTGUG00000021517.1"/>
</dbReference>
<feature type="compositionally biased region" description="Low complexity" evidence="1">
    <location>
        <begin position="12"/>
        <end position="21"/>
    </location>
</feature>
<feature type="region of interest" description="Disordered" evidence="1">
    <location>
        <begin position="1"/>
        <end position="22"/>
    </location>
</feature>
<proteinExistence type="predicted"/>
<evidence type="ECO:0000313" key="3">
    <source>
        <dbReference type="Proteomes" id="UP000007754"/>
    </source>
</evidence>
<dbReference type="Proteomes" id="UP000007754">
    <property type="component" value="Chromosome 5"/>
</dbReference>
<feature type="compositionally biased region" description="Pro residues" evidence="1">
    <location>
        <begin position="1"/>
        <end position="11"/>
    </location>
</feature>
<sequence length="157" mass="16768">MATAPAPPAPRASPSKPRNSSHIFPGTRILKILQSLLAGSQNPLFYRLHSSGDLCSLCWLCYLQELCSLRWARAGALLPAPGTERSSAPCAGHRQELCSLRWARAGALLPALGTGRSSAPCAGHGQELCSLRWARAGALLPALLPGLDRGLYRYIDV</sequence>
<reference evidence="2" key="2">
    <citation type="submission" date="2025-08" db="UniProtKB">
        <authorList>
            <consortium name="Ensembl"/>
        </authorList>
    </citation>
    <scope>IDENTIFICATION</scope>
</reference>
<reference evidence="2" key="3">
    <citation type="submission" date="2025-09" db="UniProtKB">
        <authorList>
            <consortium name="Ensembl"/>
        </authorList>
    </citation>
    <scope>IDENTIFICATION</scope>
</reference>
<evidence type="ECO:0000313" key="2">
    <source>
        <dbReference type="Ensembl" id="ENSTGUP00000033068.1"/>
    </source>
</evidence>
<keyword evidence="3" id="KW-1185">Reference proteome</keyword>
<dbReference type="InParanoid" id="A0A674HES2"/>
<accession>A0A674HES2</accession>